<comment type="similarity">
    <text evidence="1">Belongs to the strictosidine synthase family.</text>
</comment>
<proteinExistence type="inferred from homology"/>
<dbReference type="PANTHER" id="PTHR10426:SF88">
    <property type="entry name" value="ADIPOCYTE PLASMA MEMBRANE-ASSOCIATED PROTEIN HEMOMUCIN-RELATED"/>
    <property type="match status" value="1"/>
</dbReference>
<gene>
    <name evidence="6" type="ORF">NQ318_017574</name>
</gene>
<reference evidence="6" key="1">
    <citation type="journal article" date="2023" name="Insect Mol. Biol.">
        <title>Genome sequencing provides insights into the evolution of gene families encoding plant cell wall-degrading enzymes in longhorned beetles.</title>
        <authorList>
            <person name="Shin N.R."/>
            <person name="Okamura Y."/>
            <person name="Kirsch R."/>
            <person name="Pauchet Y."/>
        </authorList>
    </citation>
    <scope>NUCLEOTIDE SEQUENCE</scope>
    <source>
        <strain evidence="6">AMC_N1</strain>
    </source>
</reference>
<dbReference type="InterPro" id="IPR018119">
    <property type="entry name" value="Strictosidine_synth_cons-reg"/>
</dbReference>
<feature type="region of interest" description="Disordered" evidence="4">
    <location>
        <begin position="322"/>
        <end position="387"/>
    </location>
</feature>
<sequence>MFDLFADPTGRLIHFDAKTGKNTVLMDKLHFANGVALSEDEEFVIVAETARNRIHRYYLKGPKRGTRDIFADGLPGMPDNFKADGKGGFFVPLVIAVDADHPSPHQAVGTFPLLRKLIARVFGLVQLGFELINKVYPCEFAQKGMHFVGHFHSSGSFFFPKRTTLLHLDRNGNIVDSLHALNQRLACICDVQIFEDTLYLGSPFNDYIARVPLSKIGWQHLSPEKKKCKVPVGQTAKTQPPSSTTPPTTTPPPTTTRPPTTAPPKPQTPQLHNNRPLHLLLNHSLLHHLQNNKLLHHHQSNKPLHLQNNKPLQHLQNNKPRLLHHQSNKPPFTFKTTNTSTTSKTTNHSSSTTKATNPSTISKTTNPSTISKTTNCPTSTTTDPSTS</sequence>
<evidence type="ECO:0000313" key="7">
    <source>
        <dbReference type="Proteomes" id="UP001162162"/>
    </source>
</evidence>
<feature type="compositionally biased region" description="Low complexity" evidence="4">
    <location>
        <begin position="333"/>
        <end position="357"/>
    </location>
</feature>
<feature type="region of interest" description="Disordered" evidence="4">
    <location>
        <begin position="227"/>
        <end position="273"/>
    </location>
</feature>
<dbReference type="EMBL" id="JAPWTK010000021">
    <property type="protein sequence ID" value="KAJ8957682.1"/>
    <property type="molecule type" value="Genomic_DNA"/>
</dbReference>
<evidence type="ECO:0000313" key="6">
    <source>
        <dbReference type="EMBL" id="KAJ8957682.1"/>
    </source>
</evidence>
<organism evidence="6 7">
    <name type="scientific">Aromia moschata</name>
    <dbReference type="NCBI Taxonomy" id="1265417"/>
    <lineage>
        <taxon>Eukaryota</taxon>
        <taxon>Metazoa</taxon>
        <taxon>Ecdysozoa</taxon>
        <taxon>Arthropoda</taxon>
        <taxon>Hexapoda</taxon>
        <taxon>Insecta</taxon>
        <taxon>Pterygota</taxon>
        <taxon>Neoptera</taxon>
        <taxon>Endopterygota</taxon>
        <taxon>Coleoptera</taxon>
        <taxon>Polyphaga</taxon>
        <taxon>Cucujiformia</taxon>
        <taxon>Chrysomeloidea</taxon>
        <taxon>Cerambycidae</taxon>
        <taxon>Cerambycinae</taxon>
        <taxon>Callichromatini</taxon>
        <taxon>Aromia</taxon>
    </lineage>
</organism>
<protein>
    <recommendedName>
        <fullName evidence="5">Strictosidine synthase conserved region domain-containing protein</fullName>
    </recommendedName>
</protein>
<evidence type="ECO:0000256" key="1">
    <source>
        <dbReference type="ARBA" id="ARBA00009191"/>
    </source>
</evidence>
<dbReference type="PANTHER" id="PTHR10426">
    <property type="entry name" value="STRICTOSIDINE SYNTHASE-RELATED"/>
    <property type="match status" value="1"/>
</dbReference>
<keyword evidence="2" id="KW-0597">Phosphoprotein</keyword>
<evidence type="ECO:0000256" key="4">
    <source>
        <dbReference type="SAM" id="MobiDB-lite"/>
    </source>
</evidence>
<dbReference type="Pfam" id="PF03088">
    <property type="entry name" value="Str_synth"/>
    <property type="match status" value="1"/>
</dbReference>
<evidence type="ECO:0000256" key="3">
    <source>
        <dbReference type="ARBA" id="ARBA00023180"/>
    </source>
</evidence>
<evidence type="ECO:0000256" key="2">
    <source>
        <dbReference type="ARBA" id="ARBA00022553"/>
    </source>
</evidence>
<dbReference type="Proteomes" id="UP001162162">
    <property type="component" value="Unassembled WGS sequence"/>
</dbReference>
<keyword evidence="3" id="KW-0325">Glycoprotein</keyword>
<dbReference type="InterPro" id="IPR011042">
    <property type="entry name" value="6-blade_b-propeller_TolB-like"/>
</dbReference>
<accession>A0AAV8Z095</accession>
<evidence type="ECO:0000259" key="5">
    <source>
        <dbReference type="Pfam" id="PF03088"/>
    </source>
</evidence>
<feature type="compositionally biased region" description="Polar residues" evidence="4">
    <location>
        <begin position="358"/>
        <end position="368"/>
    </location>
</feature>
<feature type="compositionally biased region" description="Pro residues" evidence="4">
    <location>
        <begin position="248"/>
        <end position="267"/>
    </location>
</feature>
<feature type="compositionally biased region" description="Low complexity" evidence="4">
    <location>
        <begin position="235"/>
        <end position="247"/>
    </location>
</feature>
<keyword evidence="7" id="KW-1185">Reference proteome</keyword>
<dbReference type="GO" id="GO:0016787">
    <property type="term" value="F:hydrolase activity"/>
    <property type="evidence" value="ECO:0007669"/>
    <property type="project" value="TreeGrafter"/>
</dbReference>
<dbReference type="GO" id="GO:0012505">
    <property type="term" value="C:endomembrane system"/>
    <property type="evidence" value="ECO:0007669"/>
    <property type="project" value="TreeGrafter"/>
</dbReference>
<dbReference type="AlphaFoldDB" id="A0AAV8Z095"/>
<dbReference type="SUPFAM" id="SSF63829">
    <property type="entry name" value="Calcium-dependent phosphotriesterase"/>
    <property type="match status" value="1"/>
</dbReference>
<feature type="compositionally biased region" description="Low complexity" evidence="4">
    <location>
        <begin position="369"/>
        <end position="387"/>
    </location>
</feature>
<name>A0AAV8Z095_9CUCU</name>
<dbReference type="Gene3D" id="2.120.10.30">
    <property type="entry name" value="TolB, C-terminal domain"/>
    <property type="match status" value="1"/>
</dbReference>
<feature type="domain" description="Strictosidine synthase conserved region" evidence="5">
    <location>
        <begin position="6"/>
        <end position="62"/>
    </location>
</feature>
<comment type="caution">
    <text evidence="6">The sequence shown here is derived from an EMBL/GenBank/DDBJ whole genome shotgun (WGS) entry which is preliminary data.</text>
</comment>